<dbReference type="Gene3D" id="3.40.50.2000">
    <property type="entry name" value="Glycogen Phosphorylase B"/>
    <property type="match status" value="2"/>
</dbReference>
<dbReference type="AlphaFoldDB" id="A0A0N0BMU0"/>
<dbReference type="SUPFAM" id="SSF53756">
    <property type="entry name" value="UDP-Glycosyltransferase/glycogen phosphorylase"/>
    <property type="match status" value="1"/>
</dbReference>
<organism evidence="1 2">
    <name type="scientific">Haloarcula rubripromontorii</name>
    <dbReference type="NCBI Taxonomy" id="1705562"/>
    <lineage>
        <taxon>Archaea</taxon>
        <taxon>Methanobacteriati</taxon>
        <taxon>Methanobacteriota</taxon>
        <taxon>Stenosarchaea group</taxon>
        <taxon>Halobacteria</taxon>
        <taxon>Halobacteriales</taxon>
        <taxon>Haloarculaceae</taxon>
        <taxon>Haloarcula</taxon>
    </lineage>
</organism>
<keyword evidence="2" id="KW-1185">Reference proteome</keyword>
<evidence type="ECO:0000313" key="2">
    <source>
        <dbReference type="Proteomes" id="UP000037729"/>
    </source>
</evidence>
<accession>A0A0N0BMU0</accession>
<dbReference type="Proteomes" id="UP000037729">
    <property type="component" value="Unassembled WGS sequence"/>
</dbReference>
<reference evidence="1 2" key="1">
    <citation type="submission" date="2015-08" db="EMBL/GenBank/DDBJ databases">
        <title>Genomes of Isolates from Cabo Rojo, PR.</title>
        <authorList>
            <person name="Sanchez-Nieves R.L."/>
            <person name="Montalvo-Rodriguez R."/>
        </authorList>
    </citation>
    <scope>NUCLEOTIDE SEQUENCE [LARGE SCALE GENOMIC DNA]</scope>
    <source>
        <strain evidence="1 2">SL3</strain>
    </source>
</reference>
<sequence length="307" mass="33543">MDVLQLVTTRRPFFDKQVEALERHGINCTVLEVPGGDEAARSPMAYLRFYTESLSASPWQYDLVHANYGLTAPMALAQPTRPVVLSLWGSDIFDQYDWLSRQCATLADEVVVMSTAMAGALGKACHVIPHAVDFEQFEPVPTEIAKETLGWDDGRHHVLFPYDPDRAEKDHPRAVRVIDAVNERLDTPVSLEVVHGVAHDRVPTYMNAADALILTSTHEGSPNAVKEALACNTPVVSVDVGDVASLIDGAARSAVCADDEELTTALTATLQSSEAVHGRAAVEPLRLDRMAERLTAVYRSAIDRRCA</sequence>
<dbReference type="RefSeq" id="WP_053969497.1">
    <property type="nucleotide sequence ID" value="NZ_JAWJXX010000008.1"/>
</dbReference>
<dbReference type="GO" id="GO:0016740">
    <property type="term" value="F:transferase activity"/>
    <property type="evidence" value="ECO:0007669"/>
    <property type="project" value="UniProtKB-KW"/>
</dbReference>
<name>A0A0N0BMU0_9EURY</name>
<proteinExistence type="predicted"/>
<dbReference type="PANTHER" id="PTHR12526:SF637">
    <property type="entry name" value="GLYCOSYLTRANSFERASE EPSF-RELATED"/>
    <property type="match status" value="1"/>
</dbReference>
<protein>
    <submittedName>
        <fullName evidence="1">Glycosyl transferase</fullName>
    </submittedName>
</protein>
<keyword evidence="1" id="KW-0808">Transferase</keyword>
<gene>
    <name evidence="1" type="ORF">AMS69_18450</name>
</gene>
<dbReference type="PATRIC" id="fig|1705562.3.peg.736"/>
<dbReference type="PANTHER" id="PTHR12526">
    <property type="entry name" value="GLYCOSYLTRANSFERASE"/>
    <property type="match status" value="1"/>
</dbReference>
<dbReference type="OrthoDB" id="193395at2157"/>
<dbReference type="STRING" id="1705562.AMS69_18450"/>
<evidence type="ECO:0000313" key="1">
    <source>
        <dbReference type="EMBL" id="KOX91474.1"/>
    </source>
</evidence>
<comment type="caution">
    <text evidence="1">The sequence shown here is derived from an EMBL/GenBank/DDBJ whole genome shotgun (WGS) entry which is preliminary data.</text>
</comment>
<dbReference type="EMBL" id="LIUF01000010">
    <property type="protein sequence ID" value="KOX91474.1"/>
    <property type="molecule type" value="Genomic_DNA"/>
</dbReference>
<dbReference type="Pfam" id="PF13692">
    <property type="entry name" value="Glyco_trans_1_4"/>
    <property type="match status" value="1"/>
</dbReference>